<evidence type="ECO:0000313" key="2">
    <source>
        <dbReference type="Proteomes" id="UP001141806"/>
    </source>
</evidence>
<protein>
    <submittedName>
        <fullName evidence="1">Uncharacterized protein</fullName>
    </submittedName>
</protein>
<organism evidence="1 2">
    <name type="scientific">Protea cynaroides</name>
    <dbReference type="NCBI Taxonomy" id="273540"/>
    <lineage>
        <taxon>Eukaryota</taxon>
        <taxon>Viridiplantae</taxon>
        <taxon>Streptophyta</taxon>
        <taxon>Embryophyta</taxon>
        <taxon>Tracheophyta</taxon>
        <taxon>Spermatophyta</taxon>
        <taxon>Magnoliopsida</taxon>
        <taxon>Proteales</taxon>
        <taxon>Proteaceae</taxon>
        <taxon>Protea</taxon>
    </lineage>
</organism>
<name>A0A9Q0KIR1_9MAGN</name>
<keyword evidence="2" id="KW-1185">Reference proteome</keyword>
<reference evidence="1" key="1">
    <citation type="journal article" date="2023" name="Plant J.">
        <title>The genome of the king protea, Protea cynaroides.</title>
        <authorList>
            <person name="Chang J."/>
            <person name="Duong T.A."/>
            <person name="Schoeman C."/>
            <person name="Ma X."/>
            <person name="Roodt D."/>
            <person name="Barker N."/>
            <person name="Li Z."/>
            <person name="Van de Peer Y."/>
            <person name="Mizrachi E."/>
        </authorList>
    </citation>
    <scope>NUCLEOTIDE SEQUENCE</scope>
    <source>
        <tissue evidence="1">Young leaves</tissue>
    </source>
</reference>
<proteinExistence type="predicted"/>
<dbReference type="Proteomes" id="UP001141806">
    <property type="component" value="Unassembled WGS sequence"/>
</dbReference>
<accession>A0A9Q0KIR1</accession>
<gene>
    <name evidence="1" type="ORF">NE237_004492</name>
</gene>
<dbReference type="EMBL" id="JAMYWD010000005">
    <property type="protein sequence ID" value="KAJ4971393.1"/>
    <property type="molecule type" value="Genomic_DNA"/>
</dbReference>
<sequence length="245" mass="26734">MAGYMRDTKVHTNARLAKLRYNSATNWCAVRERTDVPMTIENGKYCNVYIAGLACLCFDVPASLELHSCSAESLPYGDSGLVIATMHAREDSYEVRDLMTKAKIESMVDASGFKAEGGTGTMLTISHMRMIFPQAGFQQVVQDTFGDFDQGLSASSMAQVVQGSTKCRQNPLLLEREGRFTDLASVLIPSQDEGRGVRKDVGSGIREPSMFAELTMSAGSSRCLGNSITMVEGINDTRVRFVGLE</sequence>
<dbReference type="AlphaFoldDB" id="A0A9Q0KIR1"/>
<comment type="caution">
    <text evidence="1">The sequence shown here is derived from an EMBL/GenBank/DDBJ whole genome shotgun (WGS) entry which is preliminary data.</text>
</comment>
<evidence type="ECO:0000313" key="1">
    <source>
        <dbReference type="EMBL" id="KAJ4971393.1"/>
    </source>
</evidence>